<keyword evidence="8" id="KW-0406">Ion transport</keyword>
<feature type="transmembrane region" description="Helical" evidence="11">
    <location>
        <begin position="152"/>
        <end position="174"/>
    </location>
</feature>
<dbReference type="GO" id="GO:0006813">
    <property type="term" value="P:potassium ion transport"/>
    <property type="evidence" value="ECO:0007669"/>
    <property type="project" value="UniProtKB-KW"/>
</dbReference>
<evidence type="ECO:0000256" key="7">
    <source>
        <dbReference type="ARBA" id="ARBA00022989"/>
    </source>
</evidence>
<sequence>MLLESILDLGNFGGAGFCRGSCENMDTNTSNVTAALPKPMKATSNGAFQHENPLDYALPLLILQICLVVAFTRTLAFLLKPLRQPRVIAEIIGGILLGPSALGRSERFLHTVFPPKSMTVLDTVANIGLLFFLFLVGLELDIRSIRRTGKKSLAIAGAGITLPFLLGIGTSFVLRSTISKGSAHAPFLVFMGVSLSITAFPVLARILAELKLLTTDVGRIAMSAAAVNDVVAWILLALAIALSGSNTSPLISLWVLLCGVGFVVFSVYAIRPLLELMARRSPDGEPVKEIYICITLSLVLASSFVTDSIGIHALFGAFVVGILVPKDSPFPGVLIEKIEDLVAGLFLPLYFASSGLKTNVATISGAQSWGLLVLVIATACFGKIIGTLFVSRMFFKVPFREAAALGFLMNTKGLVELIVLNIGKDRKVLNDQTFAVLVLMALFTTFITTPIVMAVYKPARRGAPYKNRTVKRKDLDTELRLLACFHSSRNIPTMINLVECSRGTRQRGRLCVYAMHLMELSERSSAISMVHKARKNGLPFWNKKRDDRDQMVIAFEAYQQLSSVTIRPMTAISALNTIYEDICTSAHQKRAAMILLPFHKHQRADGSLEFLGRSLQEVNQRVLRHSPCSVGILIDRGFGGTTQVSASDVSSKIVVPFFGGSDDMEALAYGMRMAEHPGIMLTVLKFVPVSGKTLLTLEGHDTNVNRVENDKNSNSQADSEIFFSEFVQHAAKKLQDSVTHEEIVVESKADVVAALKSMSKSNLFMVGRMPPIAPLVISTDTPELGPVGSILASSNFSNTASVLVIQHYYPNGNLHPFVEEEENEVTDDGTDTLV</sequence>
<dbReference type="Pfam" id="PF00999">
    <property type="entry name" value="Na_H_Exchanger"/>
    <property type="match status" value="1"/>
</dbReference>
<feature type="transmembrane region" description="Helical" evidence="11">
    <location>
        <begin position="123"/>
        <end position="140"/>
    </location>
</feature>
<dbReference type="GO" id="GO:0012505">
    <property type="term" value="C:endomembrane system"/>
    <property type="evidence" value="ECO:0007669"/>
    <property type="project" value="TreeGrafter"/>
</dbReference>
<accession>A0AAJ6TLN3</accession>
<evidence type="ECO:0000259" key="13">
    <source>
        <dbReference type="Pfam" id="PF23256"/>
    </source>
</evidence>
<evidence type="ECO:0000259" key="14">
    <source>
        <dbReference type="Pfam" id="PF23259"/>
    </source>
</evidence>
<feature type="transmembrane region" description="Helical" evidence="11">
    <location>
        <begin position="87"/>
        <end position="103"/>
    </location>
</feature>
<keyword evidence="4" id="KW-0633">Potassium transport</keyword>
<feature type="transmembrane region" description="Helical" evidence="11">
    <location>
        <begin position="434"/>
        <end position="456"/>
    </location>
</feature>
<dbReference type="FunFam" id="1.20.1530.20:FF:000003">
    <property type="entry name" value="Cation/H(+) antiporter 15"/>
    <property type="match status" value="1"/>
</dbReference>
<dbReference type="RefSeq" id="XP_011012790.1">
    <property type="nucleotide sequence ID" value="XM_011014488.1"/>
</dbReference>
<dbReference type="Gene3D" id="1.20.1530.20">
    <property type="match status" value="1"/>
</dbReference>
<evidence type="ECO:0000313" key="15">
    <source>
        <dbReference type="Proteomes" id="UP000694918"/>
    </source>
</evidence>
<dbReference type="InterPro" id="IPR057291">
    <property type="entry name" value="CHX17_2nd"/>
</dbReference>
<protein>
    <submittedName>
        <fullName evidence="16">Cation/H(+) antiporter 19-like</fullName>
    </submittedName>
</protein>
<dbReference type="Gene3D" id="3.40.50.12370">
    <property type="match status" value="1"/>
</dbReference>
<feature type="domain" description="Cation/H+ exchanger transmembrane" evidence="12">
    <location>
        <begin position="70"/>
        <end position="452"/>
    </location>
</feature>
<dbReference type="InterPro" id="IPR038770">
    <property type="entry name" value="Na+/solute_symporter_sf"/>
</dbReference>
<dbReference type="GeneID" id="105116969"/>
<dbReference type="Proteomes" id="UP000694918">
    <property type="component" value="Unplaced"/>
</dbReference>
<feature type="domain" description="Cation/H(+) antiporter C-terminal" evidence="14">
    <location>
        <begin position="653"/>
        <end position="808"/>
    </location>
</feature>
<keyword evidence="3" id="KW-0050">Antiport</keyword>
<dbReference type="KEGG" id="peu:105116969"/>
<evidence type="ECO:0000256" key="9">
    <source>
        <dbReference type="ARBA" id="ARBA00023136"/>
    </source>
</evidence>
<feature type="domain" description="Cation/H(+) antiporter central" evidence="13">
    <location>
        <begin position="507"/>
        <end position="647"/>
    </location>
</feature>
<evidence type="ECO:0000256" key="4">
    <source>
        <dbReference type="ARBA" id="ARBA00022538"/>
    </source>
</evidence>
<evidence type="ECO:0000256" key="3">
    <source>
        <dbReference type="ARBA" id="ARBA00022449"/>
    </source>
</evidence>
<evidence type="ECO:0000256" key="5">
    <source>
        <dbReference type="ARBA" id="ARBA00022692"/>
    </source>
</evidence>
<feature type="transmembrane region" description="Helical" evidence="11">
    <location>
        <begin position="250"/>
        <end position="270"/>
    </location>
</feature>
<reference evidence="16" key="1">
    <citation type="submission" date="2025-08" db="UniProtKB">
        <authorList>
            <consortium name="RefSeq"/>
        </authorList>
    </citation>
    <scope>IDENTIFICATION</scope>
</reference>
<keyword evidence="2" id="KW-0813">Transport</keyword>
<dbReference type="GO" id="GO:0016020">
    <property type="term" value="C:membrane"/>
    <property type="evidence" value="ECO:0007669"/>
    <property type="project" value="UniProtKB-SubCell"/>
</dbReference>
<comment type="subcellular location">
    <subcellularLocation>
        <location evidence="1">Membrane</location>
        <topology evidence="1">Multi-pass membrane protein</topology>
    </subcellularLocation>
</comment>
<dbReference type="InterPro" id="IPR006153">
    <property type="entry name" value="Cation/H_exchanger_TM"/>
</dbReference>
<evidence type="ECO:0000256" key="8">
    <source>
        <dbReference type="ARBA" id="ARBA00023065"/>
    </source>
</evidence>
<dbReference type="AlphaFoldDB" id="A0AAJ6TLN3"/>
<evidence type="ECO:0000259" key="12">
    <source>
        <dbReference type="Pfam" id="PF00999"/>
    </source>
</evidence>
<evidence type="ECO:0000256" key="10">
    <source>
        <dbReference type="ARBA" id="ARBA00038341"/>
    </source>
</evidence>
<feature type="transmembrane region" description="Helical" evidence="11">
    <location>
        <begin position="56"/>
        <end position="75"/>
    </location>
</feature>
<name>A0AAJ6TLN3_POPEU</name>
<comment type="similarity">
    <text evidence="10">Belongs to the monovalent cation:proton antiporter 2 (CPA2) transporter (TC 2.A.37) family. CHX (TC 2.A.37.4) subfamily.</text>
</comment>
<dbReference type="InterPro" id="IPR057290">
    <property type="entry name" value="CHX17_C"/>
</dbReference>
<proteinExistence type="inferred from homology"/>
<dbReference type="Pfam" id="PF23259">
    <property type="entry name" value="CHX17_C"/>
    <property type="match status" value="1"/>
</dbReference>
<dbReference type="Pfam" id="PF23256">
    <property type="entry name" value="CHX17_2nd"/>
    <property type="match status" value="1"/>
</dbReference>
<gene>
    <name evidence="16" type="primary">LOC105116969</name>
</gene>
<feature type="transmembrane region" description="Helical" evidence="11">
    <location>
        <begin position="291"/>
        <end position="324"/>
    </location>
</feature>
<feature type="transmembrane region" description="Helical" evidence="11">
    <location>
        <begin position="186"/>
        <end position="208"/>
    </location>
</feature>
<organism evidence="15 16">
    <name type="scientific">Populus euphratica</name>
    <name type="common">Euphrates poplar</name>
    <dbReference type="NCBI Taxonomy" id="75702"/>
    <lineage>
        <taxon>Eukaryota</taxon>
        <taxon>Viridiplantae</taxon>
        <taxon>Streptophyta</taxon>
        <taxon>Embryophyta</taxon>
        <taxon>Tracheophyta</taxon>
        <taxon>Spermatophyta</taxon>
        <taxon>Magnoliopsida</taxon>
        <taxon>eudicotyledons</taxon>
        <taxon>Gunneridae</taxon>
        <taxon>Pentapetalae</taxon>
        <taxon>rosids</taxon>
        <taxon>fabids</taxon>
        <taxon>Malpighiales</taxon>
        <taxon>Salicaceae</taxon>
        <taxon>Saliceae</taxon>
        <taxon>Populus</taxon>
    </lineage>
</organism>
<dbReference type="GO" id="GO:0006885">
    <property type="term" value="P:regulation of pH"/>
    <property type="evidence" value="ECO:0007669"/>
    <property type="project" value="UniProtKB-ARBA"/>
</dbReference>
<evidence type="ECO:0000313" key="16">
    <source>
        <dbReference type="RefSeq" id="XP_011012790.1"/>
    </source>
</evidence>
<evidence type="ECO:0000256" key="1">
    <source>
        <dbReference type="ARBA" id="ARBA00004141"/>
    </source>
</evidence>
<dbReference type="GO" id="GO:1902600">
    <property type="term" value="P:proton transmembrane transport"/>
    <property type="evidence" value="ECO:0007669"/>
    <property type="project" value="InterPro"/>
</dbReference>
<evidence type="ECO:0000256" key="6">
    <source>
        <dbReference type="ARBA" id="ARBA00022958"/>
    </source>
</evidence>
<evidence type="ECO:0000256" key="2">
    <source>
        <dbReference type="ARBA" id="ARBA00022448"/>
    </source>
</evidence>
<dbReference type="PANTHER" id="PTHR32468">
    <property type="entry name" value="CATION/H + ANTIPORTER"/>
    <property type="match status" value="1"/>
</dbReference>
<dbReference type="GO" id="GO:0015297">
    <property type="term" value="F:antiporter activity"/>
    <property type="evidence" value="ECO:0007669"/>
    <property type="project" value="UniProtKB-KW"/>
</dbReference>
<keyword evidence="7 11" id="KW-1133">Transmembrane helix</keyword>
<dbReference type="PANTHER" id="PTHR32468:SF81">
    <property type="entry name" value="CATION_H(+) ANTIPORTER 19"/>
    <property type="match status" value="1"/>
</dbReference>
<keyword evidence="5 11" id="KW-0812">Transmembrane</keyword>
<feature type="transmembrane region" description="Helical" evidence="11">
    <location>
        <begin position="220"/>
        <end position="244"/>
    </location>
</feature>
<keyword evidence="9 11" id="KW-0472">Membrane</keyword>
<dbReference type="InterPro" id="IPR050794">
    <property type="entry name" value="CPA2_transporter"/>
</dbReference>
<keyword evidence="6" id="KW-0630">Potassium</keyword>
<evidence type="ECO:0000256" key="11">
    <source>
        <dbReference type="SAM" id="Phobius"/>
    </source>
</evidence>
<feature type="transmembrane region" description="Helical" evidence="11">
    <location>
        <begin position="369"/>
        <end position="390"/>
    </location>
</feature>
<keyword evidence="15" id="KW-1185">Reference proteome</keyword>